<gene>
    <name evidence="1" type="ORF">OHB35_02115</name>
</gene>
<evidence type="ECO:0000313" key="1">
    <source>
        <dbReference type="EMBL" id="WSD12094.1"/>
    </source>
</evidence>
<accession>A0ABZ1H491</accession>
<protein>
    <submittedName>
        <fullName evidence="1">Uncharacterized protein</fullName>
    </submittedName>
</protein>
<name>A0ABZ1H491_STRPH</name>
<dbReference type="RefSeq" id="WP_326757613.1">
    <property type="nucleotide sequence ID" value="NZ_CP108832.1"/>
</dbReference>
<sequence>MDVGQCESGVGQHLQEVFEGVGFQQPLGDVAAVVRVVGVVQT</sequence>
<proteinExistence type="predicted"/>
<keyword evidence="2" id="KW-1185">Reference proteome</keyword>
<dbReference type="EMBL" id="CP109135">
    <property type="protein sequence ID" value="WSD12094.1"/>
    <property type="molecule type" value="Genomic_DNA"/>
</dbReference>
<reference evidence="1 2" key="1">
    <citation type="submission" date="2022-10" db="EMBL/GenBank/DDBJ databases">
        <title>The complete genomes of actinobacterial strains from the NBC collection.</title>
        <authorList>
            <person name="Joergensen T.S."/>
            <person name="Alvarez Arevalo M."/>
            <person name="Sterndorff E.B."/>
            <person name="Faurdal D."/>
            <person name="Vuksanovic O."/>
            <person name="Mourched A.-S."/>
            <person name="Charusanti P."/>
            <person name="Shaw S."/>
            <person name="Blin K."/>
            <person name="Weber T."/>
        </authorList>
    </citation>
    <scope>NUCLEOTIDE SEQUENCE [LARGE SCALE GENOMIC DNA]</scope>
    <source>
        <strain evidence="1 2">NBC 01752</strain>
    </source>
</reference>
<organism evidence="1 2">
    <name type="scientific">Streptomyces phaeochromogenes</name>
    <dbReference type="NCBI Taxonomy" id="1923"/>
    <lineage>
        <taxon>Bacteria</taxon>
        <taxon>Bacillati</taxon>
        <taxon>Actinomycetota</taxon>
        <taxon>Actinomycetes</taxon>
        <taxon>Kitasatosporales</taxon>
        <taxon>Streptomycetaceae</taxon>
        <taxon>Streptomyces</taxon>
        <taxon>Streptomyces phaeochromogenes group</taxon>
    </lineage>
</organism>
<evidence type="ECO:0000313" key="2">
    <source>
        <dbReference type="Proteomes" id="UP001340816"/>
    </source>
</evidence>
<dbReference type="Proteomes" id="UP001340816">
    <property type="component" value="Chromosome"/>
</dbReference>